<sequence>MFSFWLTIKIPLFGSPNFRSGMLKQLPVGCLAFYFVRSFGSLPLILELITQLLIIFKAWCLQSTGEVSFLPATSFTVSLYLYHLLENSLGSSIIYGVFYAINWVHKLSGFENPNLCDNFLVRSIVEASSRAPRNPPLTARSEGATSAANLNVPDRLFKVHGRWKSDSAKDGYVHDKVDSRLYVPLHIGI</sequence>
<dbReference type="Gene3D" id="1.10.150.130">
    <property type="match status" value="1"/>
</dbReference>
<dbReference type="EMBL" id="CALNXI010000345">
    <property type="protein sequence ID" value="CAH3025295.1"/>
    <property type="molecule type" value="Genomic_DNA"/>
</dbReference>
<proteinExistence type="predicted"/>
<organism evidence="2 3">
    <name type="scientific">Porites evermanni</name>
    <dbReference type="NCBI Taxonomy" id="104178"/>
    <lineage>
        <taxon>Eukaryota</taxon>
        <taxon>Metazoa</taxon>
        <taxon>Cnidaria</taxon>
        <taxon>Anthozoa</taxon>
        <taxon>Hexacorallia</taxon>
        <taxon>Scleractinia</taxon>
        <taxon>Fungiina</taxon>
        <taxon>Poritidae</taxon>
        <taxon>Porites</taxon>
    </lineage>
</organism>
<gene>
    <name evidence="2" type="ORF">PEVE_00025609</name>
</gene>
<dbReference type="InterPro" id="IPR010998">
    <property type="entry name" value="Integrase_recombinase_N"/>
</dbReference>
<accession>A0ABN8M9T8</accession>
<keyword evidence="1" id="KW-0238">DNA-binding</keyword>
<dbReference type="SUPFAM" id="SSF47823">
    <property type="entry name" value="lambda integrase-like, N-terminal domain"/>
    <property type="match status" value="1"/>
</dbReference>
<name>A0ABN8M9T8_9CNID</name>
<evidence type="ECO:0000256" key="1">
    <source>
        <dbReference type="ARBA" id="ARBA00023125"/>
    </source>
</evidence>
<protein>
    <submittedName>
        <fullName evidence="2">Uncharacterized protein</fullName>
    </submittedName>
</protein>
<dbReference type="Proteomes" id="UP001159427">
    <property type="component" value="Unassembled WGS sequence"/>
</dbReference>
<evidence type="ECO:0000313" key="2">
    <source>
        <dbReference type="EMBL" id="CAH3025295.1"/>
    </source>
</evidence>
<keyword evidence="3" id="KW-1185">Reference proteome</keyword>
<evidence type="ECO:0000313" key="3">
    <source>
        <dbReference type="Proteomes" id="UP001159427"/>
    </source>
</evidence>
<reference evidence="2 3" key="1">
    <citation type="submission" date="2022-05" db="EMBL/GenBank/DDBJ databases">
        <authorList>
            <consortium name="Genoscope - CEA"/>
            <person name="William W."/>
        </authorList>
    </citation>
    <scope>NUCLEOTIDE SEQUENCE [LARGE SCALE GENOMIC DNA]</scope>
</reference>
<comment type="caution">
    <text evidence="2">The sequence shown here is derived from an EMBL/GenBank/DDBJ whole genome shotgun (WGS) entry which is preliminary data.</text>
</comment>